<protein>
    <submittedName>
        <fullName evidence="2">Uncharacterized protein</fullName>
    </submittedName>
</protein>
<feature type="compositionally biased region" description="Basic residues" evidence="1">
    <location>
        <begin position="1"/>
        <end position="21"/>
    </location>
</feature>
<dbReference type="EMBL" id="CAJNOR010000317">
    <property type="protein sequence ID" value="CAF0878225.1"/>
    <property type="molecule type" value="Genomic_DNA"/>
</dbReference>
<feature type="compositionally biased region" description="Low complexity" evidence="1">
    <location>
        <begin position="421"/>
        <end position="436"/>
    </location>
</feature>
<feature type="region of interest" description="Disordered" evidence="1">
    <location>
        <begin position="280"/>
        <end position="322"/>
    </location>
</feature>
<reference evidence="2" key="1">
    <citation type="submission" date="2021-02" db="EMBL/GenBank/DDBJ databases">
        <authorList>
            <person name="Nowell W R."/>
        </authorList>
    </citation>
    <scope>NUCLEOTIDE SEQUENCE</scope>
</reference>
<accession>A0A813XM49</accession>
<evidence type="ECO:0000313" key="2">
    <source>
        <dbReference type="EMBL" id="CAF0878225.1"/>
    </source>
</evidence>
<feature type="compositionally biased region" description="Low complexity" evidence="1">
    <location>
        <begin position="528"/>
        <end position="543"/>
    </location>
</feature>
<feature type="compositionally biased region" description="Polar residues" evidence="1">
    <location>
        <begin position="172"/>
        <end position="181"/>
    </location>
</feature>
<organism evidence="2 3">
    <name type="scientific">Adineta ricciae</name>
    <name type="common">Rotifer</name>
    <dbReference type="NCBI Taxonomy" id="249248"/>
    <lineage>
        <taxon>Eukaryota</taxon>
        <taxon>Metazoa</taxon>
        <taxon>Spiralia</taxon>
        <taxon>Gnathifera</taxon>
        <taxon>Rotifera</taxon>
        <taxon>Eurotatoria</taxon>
        <taxon>Bdelloidea</taxon>
        <taxon>Adinetida</taxon>
        <taxon>Adinetidae</taxon>
        <taxon>Adineta</taxon>
    </lineage>
</organism>
<keyword evidence="3" id="KW-1185">Reference proteome</keyword>
<feature type="compositionally biased region" description="Low complexity" evidence="1">
    <location>
        <begin position="489"/>
        <end position="510"/>
    </location>
</feature>
<dbReference type="Proteomes" id="UP000663828">
    <property type="component" value="Unassembled WGS sequence"/>
</dbReference>
<feature type="region of interest" description="Disordered" evidence="1">
    <location>
        <begin position="1"/>
        <end position="36"/>
    </location>
</feature>
<name>A0A813XM49_ADIRI</name>
<feature type="region of interest" description="Disordered" evidence="1">
    <location>
        <begin position="618"/>
        <end position="642"/>
    </location>
</feature>
<feature type="compositionally biased region" description="Pro residues" evidence="1">
    <location>
        <begin position="456"/>
        <end position="466"/>
    </location>
</feature>
<feature type="compositionally biased region" description="Basic and acidic residues" evidence="1">
    <location>
        <begin position="512"/>
        <end position="526"/>
    </location>
</feature>
<feature type="compositionally biased region" description="Low complexity" evidence="1">
    <location>
        <begin position="228"/>
        <end position="237"/>
    </location>
</feature>
<feature type="non-terminal residue" evidence="2">
    <location>
        <position position="1"/>
    </location>
</feature>
<feature type="compositionally biased region" description="Low complexity" evidence="1">
    <location>
        <begin position="622"/>
        <end position="635"/>
    </location>
</feature>
<proteinExistence type="predicted"/>
<feature type="compositionally biased region" description="Low complexity" evidence="1">
    <location>
        <begin position="364"/>
        <end position="374"/>
    </location>
</feature>
<feature type="compositionally biased region" description="Polar residues" evidence="1">
    <location>
        <begin position="27"/>
        <end position="36"/>
    </location>
</feature>
<feature type="compositionally biased region" description="Basic residues" evidence="1">
    <location>
        <begin position="280"/>
        <end position="289"/>
    </location>
</feature>
<comment type="caution">
    <text evidence="2">The sequence shown here is derived from an EMBL/GenBank/DDBJ whole genome shotgun (WGS) entry which is preliminary data.</text>
</comment>
<feature type="compositionally biased region" description="Polar residues" evidence="1">
    <location>
        <begin position="472"/>
        <end position="487"/>
    </location>
</feature>
<feature type="region of interest" description="Disordered" evidence="1">
    <location>
        <begin position="360"/>
        <end position="382"/>
    </location>
</feature>
<feature type="region of interest" description="Disordered" evidence="1">
    <location>
        <begin position="210"/>
        <end position="265"/>
    </location>
</feature>
<evidence type="ECO:0000256" key="1">
    <source>
        <dbReference type="SAM" id="MobiDB-lite"/>
    </source>
</evidence>
<evidence type="ECO:0000313" key="3">
    <source>
        <dbReference type="Proteomes" id="UP000663828"/>
    </source>
</evidence>
<sequence>QQHHHHHHHHHHKSHKRHKTKHDISVNGDSSNKHPTITSMSDLAKQHIKHEPIPFPGSFNFPSHFDSKLFPLPSFAPFPHPPPSSQASPFTGPYDPSLMLASRLYGGQYPRDLPMPPPPRPPSRLLQHGFSLKENHPDASASMEKMFEKYYPGVLPSYLAAAASAAAAASTNSNSPISSLNVKMHGASPHTPDHSLWSHRDSLQRQLLAASNKPSSTKSPLFDGHAKPSPNHSGPSPNDHHHHHRRHSSSASNTDIPNSSTSAGPPLYIAPVIVTEFHQHQHNHNHTHEHKLNITTKDDRQPSPRSKTPHSNEPKKPKTGFSVTDMFVDKSSSVIKHSPQSSLQQSQPQGFLSVITSKKDNNQSSSLSSSSSSSVQLKKPSNGKWSTAHVHIAWMIYHNEQRQRDKLNLLNPANKIRPSTSLMQSLSSSSSSSQSTFLPPPMPLNDANNDLSLLRPPLPPPAPSPFAFPFDIQSQHNHPFRSLSSSKLPRPTVTSSTLSSSSSSPSIKTPTVKREQKIPLIDERMRHTSPSPSPSSRTPSGSTFLPPSPSHRMRMDFPSPSMLLPYSQPSLPTFSPNDDRKRFLNPTPDLLPPFGLPPSASSPFLSSFFPMGAPPMPPPPTMSSSSSIRRNTINSDSPKSSLFPPAFSTPFDFTRSPLLPTGFPPLPASNHLESDRYRLLLEQQARERELQFAMIAAAAGGAQPSPLFTDPSSAALFKHR</sequence>
<dbReference type="AlphaFoldDB" id="A0A813XM49"/>
<feature type="compositionally biased region" description="Polar residues" evidence="1">
    <location>
        <begin position="254"/>
        <end position="263"/>
    </location>
</feature>
<feature type="compositionally biased region" description="Basic and acidic residues" evidence="1">
    <location>
        <begin position="290"/>
        <end position="302"/>
    </location>
</feature>
<feature type="region of interest" description="Disordered" evidence="1">
    <location>
        <begin position="421"/>
        <end position="557"/>
    </location>
</feature>
<feature type="region of interest" description="Disordered" evidence="1">
    <location>
        <begin position="172"/>
        <end position="197"/>
    </location>
</feature>
<gene>
    <name evidence="2" type="ORF">XAT740_LOCUS6859</name>
</gene>